<dbReference type="InterPro" id="IPR036962">
    <property type="entry name" value="Glyco_hydro_3_N_sf"/>
</dbReference>
<evidence type="ECO:0000256" key="3">
    <source>
        <dbReference type="ARBA" id="ARBA00012744"/>
    </source>
</evidence>
<evidence type="ECO:0000256" key="4">
    <source>
        <dbReference type="ARBA" id="ARBA00022729"/>
    </source>
</evidence>
<dbReference type="GeneID" id="79268962"/>
<sequence>MTTRDPQIGRDPAVDTDTRIEQLIEEMTVREKAAQLAGTYVGTMGETMTVDDAAELVREYGIGFVTPFGYGASPHRDAEEVVEIANELQRVATEESRLGVPILIPVDAIHGHAYVEETTVFPHNLGVAAARDPDLAERIGAVTATEVAATGSSLTYGPTCDVARDPRWGRTFETFGESPYLVGELAAAKVRGIHDAPVDVAAMAKHFPAYGEPERGEDTGPVDRSLSSLYRDFVPSFERVLAEGVEGIMPSYNSINGEPSHGSRYWLRDVLREEFGFDGYVASDWNGINMLHEDHHVEASARDSIRRAFDAGVDVHSLGAAEHVEHLADLVESGEVAEAAVDESVRRVLRLKAAVGLFDDPFVDPDESSDALGVAANRDVTLEAARESMTLLQNDGDLLPFDPEADEVLVTGPNADSLVNQVGGWSLKEEHELDGTTVREGVEAVTGADTTVRYERGAGIDEPDDVAAAADAAAAAAAAVVVLGENWYIHEFGPQDVTGPTDQFPNRAEIDLPDPQRELLEAVVDTGTPTALVLVTGRPLAISWAADTVDAILQAYFPGAEGGRAVAETLFGEVNPSGKLPMSVARSAGHLPVRHNRLPNPHPIGEDEHLSSYDPLWPFGHGLSYTEFEYRDLSVDAESLAADGSVTASVTVANTGERAGDEVVELFGGRDHATVVTPVEELVGFERVSLDPGEETTVDLSVSADAFGVVQPDGSRRFESGPITLRCDELAATVDAVDE</sequence>
<dbReference type="GO" id="GO:0008422">
    <property type="term" value="F:beta-glucosidase activity"/>
    <property type="evidence" value="ECO:0007669"/>
    <property type="project" value="UniProtKB-EC"/>
</dbReference>
<protein>
    <recommendedName>
        <fullName evidence="3">beta-glucosidase</fullName>
        <ecNumber evidence="3">3.2.1.21</ecNumber>
    </recommendedName>
</protein>
<dbReference type="PANTHER" id="PTHR30620">
    <property type="entry name" value="PERIPLASMIC BETA-GLUCOSIDASE-RELATED"/>
    <property type="match status" value="1"/>
</dbReference>
<dbReference type="Gene3D" id="3.20.20.300">
    <property type="entry name" value="Glycoside hydrolase, family 3, N-terminal domain"/>
    <property type="match status" value="1"/>
</dbReference>
<keyword evidence="4" id="KW-0732">Signal</keyword>
<gene>
    <name evidence="8" type="ORF">ACFQKD_07450</name>
</gene>
<accession>A0ABD5WYW3</accession>
<proteinExistence type="inferred from homology"/>
<evidence type="ECO:0000256" key="5">
    <source>
        <dbReference type="ARBA" id="ARBA00022801"/>
    </source>
</evidence>
<evidence type="ECO:0000256" key="2">
    <source>
        <dbReference type="ARBA" id="ARBA00005336"/>
    </source>
</evidence>
<dbReference type="AlphaFoldDB" id="A0ABD5WYW3"/>
<dbReference type="Gene3D" id="2.60.40.10">
    <property type="entry name" value="Immunoglobulins"/>
    <property type="match status" value="1"/>
</dbReference>
<dbReference type="InterPro" id="IPR036881">
    <property type="entry name" value="Glyco_hydro_3_C_sf"/>
</dbReference>
<dbReference type="EC" id="3.2.1.21" evidence="3"/>
<comment type="caution">
    <text evidence="8">The sequence shown here is derived from an EMBL/GenBank/DDBJ whole genome shotgun (WGS) entry which is preliminary data.</text>
</comment>
<dbReference type="Pfam" id="PF14310">
    <property type="entry name" value="Fn3-like"/>
    <property type="match status" value="1"/>
</dbReference>
<dbReference type="Pfam" id="PF00933">
    <property type="entry name" value="Glyco_hydro_3"/>
    <property type="match status" value="1"/>
</dbReference>
<dbReference type="InterPro" id="IPR051915">
    <property type="entry name" value="Cellulose_Degrad_GH3"/>
</dbReference>
<keyword evidence="9" id="KW-1185">Reference proteome</keyword>
<evidence type="ECO:0000259" key="7">
    <source>
        <dbReference type="SMART" id="SM01217"/>
    </source>
</evidence>
<dbReference type="EMBL" id="JBHTAG010000002">
    <property type="protein sequence ID" value="MFC7097138.1"/>
    <property type="molecule type" value="Genomic_DNA"/>
</dbReference>
<dbReference type="InterPro" id="IPR001764">
    <property type="entry name" value="Glyco_hydro_3_N"/>
</dbReference>
<dbReference type="InterPro" id="IPR017853">
    <property type="entry name" value="GH"/>
</dbReference>
<dbReference type="SMART" id="SM01217">
    <property type="entry name" value="Fn3_like"/>
    <property type="match status" value="1"/>
</dbReference>
<feature type="domain" description="Fibronectin type III-like" evidence="7">
    <location>
        <begin position="662"/>
        <end position="731"/>
    </location>
</feature>
<evidence type="ECO:0000313" key="8">
    <source>
        <dbReference type="EMBL" id="MFC7097138.1"/>
    </source>
</evidence>
<keyword evidence="5 8" id="KW-0378">Hydrolase</keyword>
<comment type="similarity">
    <text evidence="2">Belongs to the glycosyl hydrolase 3 family.</text>
</comment>
<dbReference type="Gene3D" id="3.40.50.1700">
    <property type="entry name" value="Glycoside hydrolase family 3 C-terminal domain"/>
    <property type="match status" value="1"/>
</dbReference>
<dbReference type="PRINTS" id="PR00133">
    <property type="entry name" value="GLHYDRLASE3"/>
</dbReference>
<dbReference type="InterPro" id="IPR013783">
    <property type="entry name" value="Ig-like_fold"/>
</dbReference>
<dbReference type="InterPro" id="IPR002772">
    <property type="entry name" value="Glyco_hydro_3_C"/>
</dbReference>
<dbReference type="RefSeq" id="WP_276238388.1">
    <property type="nucleotide sequence ID" value="NZ_CP119989.1"/>
</dbReference>
<comment type="catalytic activity">
    <reaction evidence="1">
        <text>Hydrolysis of terminal, non-reducing beta-D-glucosyl residues with release of beta-D-glucose.</text>
        <dbReference type="EC" id="3.2.1.21"/>
    </reaction>
</comment>
<evidence type="ECO:0000256" key="1">
    <source>
        <dbReference type="ARBA" id="ARBA00000448"/>
    </source>
</evidence>
<dbReference type="SUPFAM" id="SSF52279">
    <property type="entry name" value="Beta-D-glucan exohydrolase, C-terminal domain"/>
    <property type="match status" value="1"/>
</dbReference>
<dbReference type="Proteomes" id="UP001596388">
    <property type="component" value="Unassembled WGS sequence"/>
</dbReference>
<keyword evidence="6" id="KW-0326">Glycosidase</keyword>
<dbReference type="SUPFAM" id="SSF51445">
    <property type="entry name" value="(Trans)glycosidases"/>
    <property type="match status" value="1"/>
</dbReference>
<dbReference type="InterPro" id="IPR026891">
    <property type="entry name" value="Fn3-like"/>
</dbReference>
<evidence type="ECO:0000256" key="6">
    <source>
        <dbReference type="ARBA" id="ARBA00023295"/>
    </source>
</evidence>
<organism evidence="8 9">
    <name type="scientific">Halobaculum marinum</name>
    <dbReference type="NCBI Taxonomy" id="3031996"/>
    <lineage>
        <taxon>Archaea</taxon>
        <taxon>Methanobacteriati</taxon>
        <taxon>Methanobacteriota</taxon>
        <taxon>Stenosarchaea group</taxon>
        <taxon>Halobacteria</taxon>
        <taxon>Halobacteriales</taxon>
        <taxon>Haloferacaceae</taxon>
        <taxon>Halobaculum</taxon>
    </lineage>
</organism>
<evidence type="ECO:0000313" key="9">
    <source>
        <dbReference type="Proteomes" id="UP001596388"/>
    </source>
</evidence>
<dbReference type="Pfam" id="PF01915">
    <property type="entry name" value="Glyco_hydro_3_C"/>
    <property type="match status" value="1"/>
</dbReference>
<dbReference type="PANTHER" id="PTHR30620:SF16">
    <property type="entry name" value="LYSOSOMAL BETA GLUCOSIDASE"/>
    <property type="match status" value="1"/>
</dbReference>
<reference evidence="8 9" key="1">
    <citation type="journal article" date="2019" name="Int. J. Syst. Evol. Microbiol.">
        <title>The Global Catalogue of Microorganisms (GCM) 10K type strain sequencing project: providing services to taxonomists for standard genome sequencing and annotation.</title>
        <authorList>
            <consortium name="The Broad Institute Genomics Platform"/>
            <consortium name="The Broad Institute Genome Sequencing Center for Infectious Disease"/>
            <person name="Wu L."/>
            <person name="Ma J."/>
        </authorList>
    </citation>
    <scope>NUCLEOTIDE SEQUENCE [LARGE SCALE GENOMIC DNA]</scope>
    <source>
        <strain evidence="8 9">DT55</strain>
    </source>
</reference>
<name>A0ABD5WYW3_9EURY</name>